<dbReference type="PROSITE" id="PS51682">
    <property type="entry name" value="SAM_OMT_I"/>
    <property type="match status" value="1"/>
</dbReference>
<evidence type="ECO:0000313" key="4">
    <source>
        <dbReference type="EMBL" id="UWX97268.1"/>
    </source>
</evidence>
<organism evidence="4 5">
    <name type="scientific">Arthrobacter zhaoxinii</name>
    <dbReference type="NCBI Taxonomy" id="2964616"/>
    <lineage>
        <taxon>Bacteria</taxon>
        <taxon>Bacillati</taxon>
        <taxon>Actinomycetota</taxon>
        <taxon>Actinomycetes</taxon>
        <taxon>Micrococcales</taxon>
        <taxon>Micrococcaceae</taxon>
        <taxon>Arthrobacter</taxon>
    </lineage>
</organism>
<dbReference type="CDD" id="cd02440">
    <property type="entry name" value="AdoMet_MTases"/>
    <property type="match status" value="1"/>
</dbReference>
<dbReference type="InterPro" id="IPR002935">
    <property type="entry name" value="SAM_O-MeTrfase"/>
</dbReference>
<dbReference type="PANTHER" id="PTHR10509">
    <property type="entry name" value="O-METHYLTRANSFERASE-RELATED"/>
    <property type="match status" value="1"/>
</dbReference>
<keyword evidence="1" id="KW-0489">Methyltransferase</keyword>
<dbReference type="Proteomes" id="UP001059859">
    <property type="component" value="Chromosome"/>
</dbReference>
<evidence type="ECO:0000256" key="1">
    <source>
        <dbReference type="ARBA" id="ARBA00022603"/>
    </source>
</evidence>
<sequence>MTAQWERVEEYLGNRLVQPDDDLNAIVAATVAAGLPAIEVSAAQGKFLMLLARIAGARRILEIGTLGGFSTAWLARALPDDGELVTCEYEPRHAEVARANLAAAGLLDRVSIRVGAALDTLPDLMDAEPFDLFFIDADKVNNPAYLDWAVKLSRPGSVIVVDNVVRGGSILDPDGDEAVQGTRAAVDILGSHPRLDATALQTVGAKGWDGFALALVL</sequence>
<dbReference type="Gene3D" id="3.40.50.150">
    <property type="entry name" value="Vaccinia Virus protein VP39"/>
    <property type="match status" value="1"/>
</dbReference>
<evidence type="ECO:0000256" key="2">
    <source>
        <dbReference type="ARBA" id="ARBA00022679"/>
    </source>
</evidence>
<dbReference type="RefSeq" id="WP_260652489.1">
    <property type="nucleotide sequence ID" value="NZ_CP104275.1"/>
</dbReference>
<proteinExistence type="predicted"/>
<keyword evidence="3" id="KW-0949">S-adenosyl-L-methionine</keyword>
<keyword evidence="5" id="KW-1185">Reference proteome</keyword>
<evidence type="ECO:0000313" key="5">
    <source>
        <dbReference type="Proteomes" id="UP001059859"/>
    </source>
</evidence>
<evidence type="ECO:0000256" key="3">
    <source>
        <dbReference type="ARBA" id="ARBA00022691"/>
    </source>
</evidence>
<dbReference type="PANTHER" id="PTHR10509:SF14">
    <property type="entry name" value="CAFFEOYL-COA O-METHYLTRANSFERASE 3-RELATED"/>
    <property type="match status" value="1"/>
</dbReference>
<dbReference type="EMBL" id="CP104275">
    <property type="protein sequence ID" value="UWX97268.1"/>
    <property type="molecule type" value="Genomic_DNA"/>
</dbReference>
<accession>A0ABY5YRH9</accession>
<protein>
    <submittedName>
        <fullName evidence="4">O-methyltransferase</fullName>
    </submittedName>
</protein>
<dbReference type="InterPro" id="IPR050362">
    <property type="entry name" value="Cation-dep_OMT"/>
</dbReference>
<dbReference type="Pfam" id="PF01596">
    <property type="entry name" value="Methyltransf_3"/>
    <property type="match status" value="1"/>
</dbReference>
<gene>
    <name evidence="4" type="ORF">N2K95_00725</name>
</gene>
<name>A0ABY5YRH9_9MICC</name>
<dbReference type="InterPro" id="IPR029063">
    <property type="entry name" value="SAM-dependent_MTases_sf"/>
</dbReference>
<reference evidence="4" key="1">
    <citation type="submission" date="2022-09" db="EMBL/GenBank/DDBJ databases">
        <title>Novel species in genus Arthrobacter.</title>
        <authorList>
            <person name="Liu Y."/>
        </authorList>
    </citation>
    <scope>NUCLEOTIDE SEQUENCE</scope>
    <source>
        <strain evidence="4">Zg-Y815</strain>
    </source>
</reference>
<dbReference type="SUPFAM" id="SSF53335">
    <property type="entry name" value="S-adenosyl-L-methionine-dependent methyltransferases"/>
    <property type="match status" value="1"/>
</dbReference>
<keyword evidence="2" id="KW-0808">Transferase</keyword>